<proteinExistence type="predicted"/>
<dbReference type="EMBL" id="JACIFP010000001">
    <property type="protein sequence ID" value="MBB4137200.1"/>
    <property type="molecule type" value="Genomic_DNA"/>
</dbReference>
<evidence type="ECO:0000259" key="3">
    <source>
        <dbReference type="PROSITE" id="PS51549"/>
    </source>
</evidence>
<keyword evidence="2" id="KW-0732">Signal</keyword>
<sequence length="168" mass="16612">MNMNIKSTAGIGLVAVALALGLAACGSDDSASNGDAAMSSAMSMSAMAQSDSSSMDGDSTTPTTGMADAETGGEFAGMNGKSVSGDVSIMGDTVTLSGFSSDEGPDLHLYLTDGTDEAAVGAGTEIGTVAFDKASQTFTLHGVDTSKYQNVVVHCDKAKAVFGAASLS</sequence>
<feature type="region of interest" description="Disordered" evidence="1">
    <location>
        <begin position="42"/>
        <end position="77"/>
    </location>
</feature>
<dbReference type="AlphaFoldDB" id="A0A840FAM4"/>
<dbReference type="Proteomes" id="UP000551501">
    <property type="component" value="Unassembled WGS sequence"/>
</dbReference>
<feature type="signal peptide" evidence="2">
    <location>
        <begin position="1"/>
        <end position="19"/>
    </location>
</feature>
<accession>A0A840FAM4</accession>
<evidence type="ECO:0000256" key="2">
    <source>
        <dbReference type="SAM" id="SignalP"/>
    </source>
</evidence>
<organism evidence="4 5">
    <name type="scientific">Gordonia humi</name>
    <dbReference type="NCBI Taxonomy" id="686429"/>
    <lineage>
        <taxon>Bacteria</taxon>
        <taxon>Bacillati</taxon>
        <taxon>Actinomycetota</taxon>
        <taxon>Actinomycetes</taxon>
        <taxon>Mycobacteriales</taxon>
        <taxon>Gordoniaceae</taxon>
        <taxon>Gordonia</taxon>
    </lineage>
</organism>
<dbReference type="RefSeq" id="WP_246371818.1">
    <property type="nucleotide sequence ID" value="NZ_BAABHL010000126.1"/>
</dbReference>
<feature type="domain" description="DM13" evidence="3">
    <location>
        <begin position="73"/>
        <end position="168"/>
    </location>
</feature>
<dbReference type="InterPro" id="IPR019545">
    <property type="entry name" value="DM13_domain"/>
</dbReference>
<feature type="compositionally biased region" description="Low complexity" evidence="1">
    <location>
        <begin position="42"/>
        <end position="59"/>
    </location>
</feature>
<name>A0A840FAM4_9ACTN</name>
<dbReference type="Pfam" id="PF10517">
    <property type="entry name" value="DM13"/>
    <property type="match status" value="1"/>
</dbReference>
<dbReference type="PROSITE" id="PS51257">
    <property type="entry name" value="PROKAR_LIPOPROTEIN"/>
    <property type="match status" value="1"/>
</dbReference>
<evidence type="ECO:0000313" key="4">
    <source>
        <dbReference type="EMBL" id="MBB4137200.1"/>
    </source>
</evidence>
<gene>
    <name evidence="4" type="ORF">BKA16_003752</name>
</gene>
<dbReference type="PROSITE" id="PS51549">
    <property type="entry name" value="DM13"/>
    <property type="match status" value="1"/>
</dbReference>
<evidence type="ECO:0000256" key="1">
    <source>
        <dbReference type="SAM" id="MobiDB-lite"/>
    </source>
</evidence>
<comment type="caution">
    <text evidence="4">The sequence shown here is derived from an EMBL/GenBank/DDBJ whole genome shotgun (WGS) entry which is preliminary data.</text>
</comment>
<reference evidence="4 5" key="1">
    <citation type="submission" date="2020-08" db="EMBL/GenBank/DDBJ databases">
        <title>Sequencing the genomes of 1000 actinobacteria strains.</title>
        <authorList>
            <person name="Klenk H.-P."/>
        </authorList>
    </citation>
    <scope>NUCLEOTIDE SEQUENCE [LARGE SCALE GENOMIC DNA]</scope>
    <source>
        <strain evidence="4 5">DSM 45298</strain>
    </source>
</reference>
<evidence type="ECO:0000313" key="5">
    <source>
        <dbReference type="Proteomes" id="UP000551501"/>
    </source>
</evidence>
<keyword evidence="5" id="KW-1185">Reference proteome</keyword>
<protein>
    <recommendedName>
        <fullName evidence="3">DM13 domain-containing protein</fullName>
    </recommendedName>
</protein>
<feature type="chain" id="PRO_5038337081" description="DM13 domain-containing protein" evidence="2">
    <location>
        <begin position="20"/>
        <end position="168"/>
    </location>
</feature>